<reference evidence="2" key="1">
    <citation type="submission" date="2018-05" db="EMBL/GenBank/DDBJ databases">
        <authorList>
            <person name="Lanie J.A."/>
            <person name="Ng W.-L."/>
            <person name="Kazmierczak K.M."/>
            <person name="Andrzejewski T.M."/>
            <person name="Davidsen T.M."/>
            <person name="Wayne K.J."/>
            <person name="Tettelin H."/>
            <person name="Glass J.I."/>
            <person name="Rusch D."/>
            <person name="Podicherti R."/>
            <person name="Tsui H.-C.T."/>
            <person name="Winkler M.E."/>
        </authorList>
    </citation>
    <scope>NUCLEOTIDE SEQUENCE</scope>
</reference>
<evidence type="ECO:0000313" key="2">
    <source>
        <dbReference type="EMBL" id="SVC04990.1"/>
    </source>
</evidence>
<name>A0A382IZ06_9ZZZZ</name>
<protein>
    <submittedName>
        <fullName evidence="2">Uncharacterized protein</fullName>
    </submittedName>
</protein>
<dbReference type="EMBL" id="UINC01070668">
    <property type="protein sequence ID" value="SVC04990.1"/>
    <property type="molecule type" value="Genomic_DNA"/>
</dbReference>
<feature type="transmembrane region" description="Helical" evidence="1">
    <location>
        <begin position="191"/>
        <end position="209"/>
    </location>
</feature>
<dbReference type="AlphaFoldDB" id="A0A382IZ06"/>
<keyword evidence="1" id="KW-0472">Membrane</keyword>
<accession>A0A382IZ06</accession>
<keyword evidence="1" id="KW-0812">Transmembrane</keyword>
<feature type="transmembrane region" description="Helical" evidence="1">
    <location>
        <begin position="163"/>
        <end position="184"/>
    </location>
</feature>
<evidence type="ECO:0000256" key="1">
    <source>
        <dbReference type="SAM" id="Phobius"/>
    </source>
</evidence>
<proteinExistence type="predicted"/>
<keyword evidence="1" id="KW-1133">Transmembrane helix</keyword>
<feature type="transmembrane region" description="Helical" evidence="1">
    <location>
        <begin position="103"/>
        <end position="128"/>
    </location>
</feature>
<sequence length="273" mass="29386">MNESKYPKSLFILLALNLCLLLTMLLLSMDEIGDGTRFVSGMTGMQSIVMALGLGMIALPKARGKRLGMLGILGMAIAAPVIILYCGHLLAEGSGMERTEQRVFTLLSFYAAAIPMLILGVVVVHEGWGANSNSVRRQCFLYLCFLLGVAGVVVNDTDLGPPALLAIGFAMISQSLLLICLPIMKGCRLRLIGMGIVTLIGPISVAVVADRIAKDQFNLRSGDRFDMVMLVVLAAAIVLSLLAMFRLRHGWIAEEAKRKVGWLGNALLALNLL</sequence>
<feature type="transmembrane region" description="Helical" evidence="1">
    <location>
        <begin position="229"/>
        <end position="247"/>
    </location>
</feature>
<feature type="transmembrane region" description="Helical" evidence="1">
    <location>
        <begin position="140"/>
        <end position="157"/>
    </location>
</feature>
<feature type="non-terminal residue" evidence="2">
    <location>
        <position position="273"/>
    </location>
</feature>
<organism evidence="2">
    <name type="scientific">marine metagenome</name>
    <dbReference type="NCBI Taxonomy" id="408172"/>
    <lineage>
        <taxon>unclassified sequences</taxon>
        <taxon>metagenomes</taxon>
        <taxon>ecological metagenomes</taxon>
    </lineage>
</organism>
<feature type="transmembrane region" description="Helical" evidence="1">
    <location>
        <begin position="38"/>
        <end position="59"/>
    </location>
</feature>
<feature type="transmembrane region" description="Helical" evidence="1">
    <location>
        <begin position="71"/>
        <end position="91"/>
    </location>
</feature>
<gene>
    <name evidence="2" type="ORF">METZ01_LOCUS257844</name>
</gene>